<sequence>MALRIPIIIALLSQATFGFVPRLHAWPSSSAISPHHLVGNVNVAEHELPLNRTNSAAASTTELSDDQLEIVAKYKQLLKKKFPATMVRHTMMKEGNDEAELLRAVFDDLGDDDTIAEMTKPIQQVKKESREKNATPTHHKQAKFEDPTGFFPSNGGSGGYVPAGLSENEYANLKKEEADQKEGKNYGAWGPRFDPSDKPVADDMAWMAMPDLWTGKVSDENLDGESSVGDGSSDEDPELPLDDPAFLSDSRPWIHADAKRSDVYLKGWRTTYSRFCRGETVQQLMLDLVSPERAVRHILEGVVVYGGKDMIDSQTCIDLNRIGIYSPPSKSDWDAMAQTENEIFGEIEGGIAARADIIDERTGELMLCGVVTRPDFLRTIVQIGQTSETTSEADVLDRFGKEDLQEMYLCMDWFVALCRIGISRPFDSVHKGNSAS</sequence>
<feature type="compositionally biased region" description="Acidic residues" evidence="1">
    <location>
        <begin position="232"/>
        <end position="241"/>
    </location>
</feature>
<feature type="region of interest" description="Disordered" evidence="1">
    <location>
        <begin position="125"/>
        <end position="153"/>
    </location>
</feature>
<feature type="chain" id="PRO_5036191852" evidence="2">
    <location>
        <begin position="19"/>
        <end position="436"/>
    </location>
</feature>
<keyword evidence="2" id="KW-0732">Signal</keyword>
<feature type="signal peptide" evidence="2">
    <location>
        <begin position="1"/>
        <end position="18"/>
    </location>
</feature>
<evidence type="ECO:0000313" key="4">
    <source>
        <dbReference type="EMBL" id="CAD8373647.1"/>
    </source>
</evidence>
<feature type="region of interest" description="Disordered" evidence="1">
    <location>
        <begin position="216"/>
        <end position="245"/>
    </location>
</feature>
<evidence type="ECO:0000256" key="1">
    <source>
        <dbReference type="SAM" id="MobiDB-lite"/>
    </source>
</evidence>
<evidence type="ECO:0000313" key="3">
    <source>
        <dbReference type="EMBL" id="CAD8373645.1"/>
    </source>
</evidence>
<accession>A0A6U0KN02</accession>
<evidence type="ECO:0000256" key="2">
    <source>
        <dbReference type="SAM" id="SignalP"/>
    </source>
</evidence>
<organism evidence="3">
    <name type="scientific">Minutocellus polymorphus</name>
    <dbReference type="NCBI Taxonomy" id="265543"/>
    <lineage>
        <taxon>Eukaryota</taxon>
        <taxon>Sar</taxon>
        <taxon>Stramenopiles</taxon>
        <taxon>Ochrophyta</taxon>
        <taxon>Bacillariophyta</taxon>
        <taxon>Mediophyceae</taxon>
        <taxon>Cymatosirophycidae</taxon>
        <taxon>Cymatosirales</taxon>
        <taxon>Cymatosiraceae</taxon>
        <taxon>Minutocellus</taxon>
    </lineage>
</organism>
<dbReference type="AlphaFoldDB" id="A0A6U0KN02"/>
<gene>
    <name evidence="3" type="ORF">MPOL1434_LOCUS7566</name>
    <name evidence="4" type="ORF">MPOL1434_LOCUS7567</name>
</gene>
<reference evidence="3" key="1">
    <citation type="submission" date="2021-01" db="EMBL/GenBank/DDBJ databases">
        <authorList>
            <person name="Corre E."/>
            <person name="Pelletier E."/>
            <person name="Niang G."/>
            <person name="Scheremetjew M."/>
            <person name="Finn R."/>
            <person name="Kale V."/>
            <person name="Holt S."/>
            <person name="Cochrane G."/>
            <person name="Meng A."/>
            <person name="Brown T."/>
            <person name="Cohen L."/>
        </authorList>
    </citation>
    <scope>NUCLEOTIDE SEQUENCE</scope>
    <source>
        <strain evidence="3">CCMP3303</strain>
    </source>
</reference>
<name>A0A6U0KN02_9STRA</name>
<proteinExistence type="predicted"/>
<dbReference type="EMBL" id="HBEJ01012895">
    <property type="protein sequence ID" value="CAD8373645.1"/>
    <property type="molecule type" value="Transcribed_RNA"/>
</dbReference>
<protein>
    <submittedName>
        <fullName evidence="3">Uncharacterized protein</fullName>
    </submittedName>
</protein>
<dbReference type="EMBL" id="HBEJ01012896">
    <property type="protein sequence ID" value="CAD8373647.1"/>
    <property type="molecule type" value="Transcribed_RNA"/>
</dbReference>